<sequence length="49" mass="5917">VTLSLSYLNFNIMWPCYLWQFKKPNNVDWFPVPVDIQVWAYTMGYISLN</sequence>
<protein>
    <submittedName>
        <fullName evidence="1">Uncharacterized protein</fullName>
    </submittedName>
</protein>
<feature type="non-terminal residue" evidence="1">
    <location>
        <position position="1"/>
    </location>
</feature>
<proteinExistence type="predicted"/>
<accession>A0A382Z9X2</accession>
<organism evidence="1">
    <name type="scientific">marine metagenome</name>
    <dbReference type="NCBI Taxonomy" id="408172"/>
    <lineage>
        <taxon>unclassified sequences</taxon>
        <taxon>metagenomes</taxon>
        <taxon>ecological metagenomes</taxon>
    </lineage>
</organism>
<dbReference type="AlphaFoldDB" id="A0A382Z9X2"/>
<gene>
    <name evidence="1" type="ORF">METZ01_LOCUS445171</name>
</gene>
<dbReference type="EMBL" id="UINC01182224">
    <property type="protein sequence ID" value="SVD92317.1"/>
    <property type="molecule type" value="Genomic_DNA"/>
</dbReference>
<reference evidence="1" key="1">
    <citation type="submission" date="2018-05" db="EMBL/GenBank/DDBJ databases">
        <authorList>
            <person name="Lanie J.A."/>
            <person name="Ng W.-L."/>
            <person name="Kazmierczak K.M."/>
            <person name="Andrzejewski T.M."/>
            <person name="Davidsen T.M."/>
            <person name="Wayne K.J."/>
            <person name="Tettelin H."/>
            <person name="Glass J.I."/>
            <person name="Rusch D."/>
            <person name="Podicherti R."/>
            <person name="Tsui H.-C.T."/>
            <person name="Winkler M.E."/>
        </authorList>
    </citation>
    <scope>NUCLEOTIDE SEQUENCE</scope>
</reference>
<name>A0A382Z9X2_9ZZZZ</name>
<evidence type="ECO:0000313" key="1">
    <source>
        <dbReference type="EMBL" id="SVD92317.1"/>
    </source>
</evidence>